<evidence type="ECO:0000256" key="5">
    <source>
        <dbReference type="ARBA" id="ARBA00022989"/>
    </source>
</evidence>
<dbReference type="InterPro" id="IPR050586">
    <property type="entry name" value="CPA3_Na-H_Antiporter_D"/>
</dbReference>
<dbReference type="PANTHER" id="PTHR42703:SF1">
    <property type="entry name" value="NA(+)_H(+) ANTIPORTER SUBUNIT D1"/>
    <property type="match status" value="1"/>
</dbReference>
<keyword evidence="3" id="KW-1003">Cell membrane</keyword>
<keyword evidence="5" id="KW-1133">Transmembrane helix</keyword>
<dbReference type="RefSeq" id="WP_176238563.1">
    <property type="nucleotide sequence ID" value="NZ_AP024412.1"/>
</dbReference>
<reference evidence="9" key="1">
    <citation type="submission" date="2021-01" db="EMBL/GenBank/DDBJ databases">
        <title>Draft genome sequence of Acholeplasmataceae bacterium strain Mahy22.</title>
        <authorList>
            <person name="Watanabe M."/>
            <person name="Kojima H."/>
            <person name="Fukui M."/>
        </authorList>
    </citation>
    <scope>NUCLEOTIDE SEQUENCE</scope>
    <source>
        <strain evidence="9">Mahy22</strain>
    </source>
</reference>
<dbReference type="InterPro" id="IPR001750">
    <property type="entry name" value="ND/Mrp_TM"/>
</dbReference>
<evidence type="ECO:0000313" key="9">
    <source>
        <dbReference type="EMBL" id="BCR35725.1"/>
    </source>
</evidence>
<evidence type="ECO:0000256" key="7">
    <source>
        <dbReference type="RuleBase" id="RU000320"/>
    </source>
</evidence>
<evidence type="ECO:0000256" key="2">
    <source>
        <dbReference type="ARBA" id="ARBA00005346"/>
    </source>
</evidence>
<organism evidence="9 10">
    <name type="scientific">Mariniplasma anaerobium</name>
    <dbReference type="NCBI Taxonomy" id="2735436"/>
    <lineage>
        <taxon>Bacteria</taxon>
        <taxon>Bacillati</taxon>
        <taxon>Mycoplasmatota</taxon>
        <taxon>Mollicutes</taxon>
        <taxon>Acholeplasmatales</taxon>
        <taxon>Acholeplasmataceae</taxon>
        <taxon>Mariniplasma</taxon>
    </lineage>
</organism>
<comment type="similarity">
    <text evidence="2">Belongs to the CPA3 antiporters (TC 2.A.63) subunit D family.</text>
</comment>
<dbReference type="PANTHER" id="PTHR42703">
    <property type="entry name" value="NADH DEHYDROGENASE"/>
    <property type="match status" value="1"/>
</dbReference>
<evidence type="ECO:0000313" key="10">
    <source>
        <dbReference type="Proteomes" id="UP000620133"/>
    </source>
</evidence>
<evidence type="ECO:0000256" key="3">
    <source>
        <dbReference type="ARBA" id="ARBA00022475"/>
    </source>
</evidence>
<proteinExistence type="inferred from homology"/>
<evidence type="ECO:0000256" key="1">
    <source>
        <dbReference type="ARBA" id="ARBA00004651"/>
    </source>
</evidence>
<accession>A0A7U9TJ19</accession>
<keyword evidence="10" id="KW-1185">Reference proteome</keyword>
<feature type="domain" description="NADH:quinone oxidoreductase/Mrp antiporter transmembrane" evidence="8">
    <location>
        <begin position="109"/>
        <end position="392"/>
    </location>
</feature>
<evidence type="ECO:0000259" key="8">
    <source>
        <dbReference type="Pfam" id="PF00361"/>
    </source>
</evidence>
<sequence>MSAILLIAIPLLAAFLSIMLKKFAPYLLLGVGVFNVVLLFLIPEGFVILGGFNQPLGINLLLDTYSKIALMLVNAVVVVIAFVNIKEYSKFSSILLIAIAGLNGLILTNDLFNLYVFLEISAIAAYLISTSNKKPVKTFHYIIIGAVGSSLFLFGVVILYAMFGTLNMVDLIQKIQLTNNYSQLILPFLLMFIGLGVEVKLLPFNSWVKGVLGESNTLSGPMIASAYAAAFGFVLGRLITNLFLFEGSLLTVVTVILAVGIVMGDLMAFASNKAREILLYSSVAQAAIVAMLFVNGIVIWAVYLIVANALSKLVMFLVVNKAVKDVGSDEVNKLQGLFSKNVIVGLAFTLVTLSVMGLPLLVGFTLKLRYLTELASLNQIWLIAVILVASLIEGIYFVKLLLKLWYEGQEKVEVKYNVTFKVVFVIIAIALLTFGTYSTPLNNLDDSIDTITEVVNNG</sequence>
<keyword evidence="6" id="KW-0472">Membrane</keyword>
<dbReference type="GO" id="GO:0005886">
    <property type="term" value="C:plasma membrane"/>
    <property type="evidence" value="ECO:0007669"/>
    <property type="project" value="UniProtKB-SubCell"/>
</dbReference>
<name>A0A7U9TJ19_9MOLU</name>
<dbReference type="EMBL" id="AP024412">
    <property type="protein sequence ID" value="BCR35725.1"/>
    <property type="molecule type" value="Genomic_DNA"/>
</dbReference>
<evidence type="ECO:0000256" key="6">
    <source>
        <dbReference type="ARBA" id="ARBA00023136"/>
    </source>
</evidence>
<evidence type="ECO:0000256" key="4">
    <source>
        <dbReference type="ARBA" id="ARBA00022692"/>
    </source>
</evidence>
<dbReference type="AlphaFoldDB" id="A0A7U9TJ19"/>
<dbReference type="KEGG" id="manr:MPAN_006180"/>
<keyword evidence="4 7" id="KW-0812">Transmembrane</keyword>
<dbReference type="Pfam" id="PF00361">
    <property type="entry name" value="Proton_antipo_M"/>
    <property type="match status" value="1"/>
</dbReference>
<dbReference type="Proteomes" id="UP000620133">
    <property type="component" value="Chromosome"/>
</dbReference>
<comment type="subcellular location">
    <subcellularLocation>
        <location evidence="1">Cell membrane</location>
        <topology evidence="1">Multi-pass membrane protein</topology>
    </subcellularLocation>
    <subcellularLocation>
        <location evidence="7">Membrane</location>
        <topology evidence="7">Multi-pass membrane protein</topology>
    </subcellularLocation>
</comment>
<gene>
    <name evidence="9" type="ORF">MPAN_006180</name>
</gene>
<protein>
    <submittedName>
        <fullName evidence="9">NADH dehydrogenase</fullName>
    </submittedName>
</protein>